<evidence type="ECO:0000256" key="6">
    <source>
        <dbReference type="ARBA" id="ARBA00023136"/>
    </source>
</evidence>
<proteinExistence type="predicted"/>
<dbReference type="OrthoDB" id="180999at2"/>
<gene>
    <name evidence="10" type="ORF">NIES1031_12655</name>
</gene>
<dbReference type="EMBL" id="MRCC01000009">
    <property type="protein sequence ID" value="OKH25834.1"/>
    <property type="molecule type" value="Genomic_DNA"/>
</dbReference>
<evidence type="ECO:0000256" key="4">
    <source>
        <dbReference type="ARBA" id="ARBA00022692"/>
    </source>
</evidence>
<organism evidence="10 11">
    <name type="scientific">Chroogloeocystis siderophila 5.2 s.c.1</name>
    <dbReference type="NCBI Taxonomy" id="247279"/>
    <lineage>
        <taxon>Bacteria</taxon>
        <taxon>Bacillati</taxon>
        <taxon>Cyanobacteriota</taxon>
        <taxon>Cyanophyceae</taxon>
        <taxon>Oscillatoriophycideae</taxon>
        <taxon>Chroococcales</taxon>
        <taxon>Chroococcaceae</taxon>
        <taxon>Chroogloeocystis</taxon>
    </lineage>
</organism>
<keyword evidence="5 7" id="KW-1133">Transmembrane helix</keyword>
<comment type="caution">
    <text evidence="10">The sequence shown here is derived from an EMBL/GenBank/DDBJ whole genome shotgun (WGS) entry which is preliminary data.</text>
</comment>
<evidence type="ECO:0000256" key="3">
    <source>
        <dbReference type="ARBA" id="ARBA00022475"/>
    </source>
</evidence>
<dbReference type="RefSeq" id="WP_073549737.1">
    <property type="nucleotide sequence ID" value="NZ_CAWMVK010000043.1"/>
</dbReference>
<evidence type="ECO:0000259" key="9">
    <source>
        <dbReference type="Pfam" id="PF12704"/>
    </source>
</evidence>
<accession>A0A1U7HQM2</accession>
<dbReference type="STRING" id="247279.NIES1031_12655"/>
<keyword evidence="11" id="KW-1185">Reference proteome</keyword>
<keyword evidence="4 7" id="KW-0812">Transmembrane</keyword>
<evidence type="ECO:0000256" key="5">
    <source>
        <dbReference type="ARBA" id="ARBA00022989"/>
    </source>
</evidence>
<dbReference type="Pfam" id="PF02687">
    <property type="entry name" value="FtsX"/>
    <property type="match status" value="1"/>
</dbReference>
<evidence type="ECO:0000256" key="2">
    <source>
        <dbReference type="ARBA" id="ARBA00022448"/>
    </source>
</evidence>
<reference evidence="10 11" key="1">
    <citation type="submission" date="2016-11" db="EMBL/GenBank/DDBJ databases">
        <title>Draft Genome Sequences of Nine Cyanobacterial Strains from Diverse Habitats.</title>
        <authorList>
            <person name="Zhu T."/>
            <person name="Hou S."/>
            <person name="Lu X."/>
            <person name="Hess W.R."/>
        </authorList>
    </citation>
    <scope>NUCLEOTIDE SEQUENCE [LARGE SCALE GENOMIC DNA]</scope>
    <source>
        <strain evidence="10 11">5.2 s.c.1</strain>
    </source>
</reference>
<dbReference type="InterPro" id="IPR003838">
    <property type="entry name" value="ABC3_permease_C"/>
</dbReference>
<feature type="transmembrane region" description="Helical" evidence="7">
    <location>
        <begin position="256"/>
        <end position="288"/>
    </location>
</feature>
<sequence length="388" mass="43212">MIRKIPLAWLQLTREKTRLIVALAGIAFANILMFMQLGFREALFDGNVQFHQSLNGEIVVINPQSDALLSLKTFSQRRLYQVLALEEVESVHPIYIGFTSWRNPQTRKLRSIQVIGFDPDSSIVNLPGVQQNLDKIKQPDVFLFDQGSRQEFGTVAADFLQGKAIATEVGGRTIRIGGLFQLGTSFGADGNLITSDLNFFRLFNQDGRKLGLIDLGLVKLKPGANTEAVLEKLRNSITQKDIRLLSKQEFIDFEKYYWASSTAIGFIFTLGTIMAFVVGTVIVYQILYSEIADHLPEYATLKAIGYTQLYLLIVVFQQALILAALGYLPGFAFALFQYNIVQKETLLPIAMTISRALLVLLLTVVMCCVSGAIAIRKLRAADPADIFS</sequence>
<dbReference type="InterPro" id="IPR025857">
    <property type="entry name" value="MacB_PCD"/>
</dbReference>
<dbReference type="Proteomes" id="UP000185984">
    <property type="component" value="Unassembled WGS sequence"/>
</dbReference>
<keyword evidence="2" id="KW-0813">Transport</keyword>
<feature type="transmembrane region" description="Helical" evidence="7">
    <location>
        <begin position="20"/>
        <end position="39"/>
    </location>
</feature>
<dbReference type="PANTHER" id="PTHR43738">
    <property type="entry name" value="ABC TRANSPORTER, MEMBRANE PROTEIN"/>
    <property type="match status" value="1"/>
</dbReference>
<feature type="domain" description="MacB-like periplasmic core" evidence="9">
    <location>
        <begin position="21"/>
        <end position="235"/>
    </location>
</feature>
<dbReference type="PANTHER" id="PTHR43738:SF1">
    <property type="entry name" value="HEMIN TRANSPORT SYSTEM PERMEASE PROTEIN HRTB-RELATED"/>
    <property type="match status" value="1"/>
</dbReference>
<evidence type="ECO:0000313" key="11">
    <source>
        <dbReference type="Proteomes" id="UP000185984"/>
    </source>
</evidence>
<evidence type="ECO:0000259" key="8">
    <source>
        <dbReference type="Pfam" id="PF02687"/>
    </source>
</evidence>
<dbReference type="PIRSF" id="PIRSF031773">
    <property type="entry name" value="DevC"/>
    <property type="match status" value="1"/>
</dbReference>
<protein>
    <submittedName>
        <fullName evidence="10">ABC transporter</fullName>
    </submittedName>
</protein>
<evidence type="ECO:0000256" key="7">
    <source>
        <dbReference type="SAM" id="Phobius"/>
    </source>
</evidence>
<name>A0A1U7HQM2_9CHRO</name>
<comment type="subcellular location">
    <subcellularLocation>
        <location evidence="1">Cell membrane</location>
        <topology evidence="1">Multi-pass membrane protein</topology>
    </subcellularLocation>
</comment>
<dbReference type="AlphaFoldDB" id="A0A1U7HQM2"/>
<keyword evidence="6 7" id="KW-0472">Membrane</keyword>
<feature type="transmembrane region" description="Helical" evidence="7">
    <location>
        <begin position="309"/>
        <end position="336"/>
    </location>
</feature>
<evidence type="ECO:0000256" key="1">
    <source>
        <dbReference type="ARBA" id="ARBA00004651"/>
    </source>
</evidence>
<feature type="transmembrane region" description="Helical" evidence="7">
    <location>
        <begin position="356"/>
        <end position="375"/>
    </location>
</feature>
<dbReference type="Pfam" id="PF12704">
    <property type="entry name" value="MacB_PCD"/>
    <property type="match status" value="1"/>
</dbReference>
<dbReference type="GO" id="GO:0005886">
    <property type="term" value="C:plasma membrane"/>
    <property type="evidence" value="ECO:0007669"/>
    <property type="project" value="UniProtKB-SubCell"/>
</dbReference>
<dbReference type="InterPro" id="IPR005891">
    <property type="entry name" value="DevC"/>
</dbReference>
<evidence type="ECO:0000313" key="10">
    <source>
        <dbReference type="EMBL" id="OKH25834.1"/>
    </source>
</evidence>
<feature type="domain" description="ABC3 transporter permease C-terminal" evidence="8">
    <location>
        <begin position="273"/>
        <end position="382"/>
    </location>
</feature>
<keyword evidence="3" id="KW-1003">Cell membrane</keyword>
<dbReference type="NCBIfam" id="TIGR01185">
    <property type="entry name" value="devC"/>
    <property type="match status" value="1"/>
</dbReference>
<dbReference type="InterPro" id="IPR051125">
    <property type="entry name" value="ABC-4/HrtB_transporter"/>
</dbReference>